<feature type="region of interest" description="Disordered" evidence="1">
    <location>
        <begin position="1409"/>
        <end position="1560"/>
    </location>
</feature>
<feature type="region of interest" description="Disordered" evidence="1">
    <location>
        <begin position="716"/>
        <end position="780"/>
    </location>
</feature>
<sequence>MERNYPTAGFGDLGTGTGWSYDRSKASLIYGSSRSSHPDSELLRRQAYGPPHPLQGYATNHHPRQGLSGLFDTSLHHASTSGPDPAVMNLISALESRDQQPTPSASSLLSQFRTPSWQPTMHTPAPAELFISGAISSSGSFSSSSPISAYQHPGSFPGRSLTPSLSLQDTPTYSPTSNGLLSPHDALLHIKTPSQSNLGFDRLLSSQSVTFRGSQKPPGSQNQAPSDSSNCHLPSPQFSLLSSQLHSRSSELYNSSMFSSGPPLLGTAVPQPQPSPERAISRQDSVIKHYQRSPSAHSTSLQQYASCGGSSRYQQLVSQHQHTGMPCSPLDEQSSSSDPKPPLQMETQTYQPNIQTSYTTSSTSSSVSSSSATKGPNGSSSNSGYSSSGSLSSSSHTPHTPPLASSSSTSNSKTNSNSLSAPPLVSSTLVQQPAVKQCLPSYSSQSLVKSSTIMPNQSPPKSHSQSYSPTHGPSAHMAGTLGGFSSPHLQDLSSGGGVTEGKTFASIGSRGRSFSAEIVFGDSSYCSGSLRRANSPSLDYGNESTRMGPLSGLTTQRGGIGSIGSGTTSPAIISTLSHSALQSPAAGRPAQSPGSSGGTKCLSSILSPTFMSSPQNFPDTHQIQSDSYHSITTKPKTDAKLLPADGSRVEAEEADDFLIQHLLHTQRSAPHPSQHHSHSQQLSQCITQVRDGESKITFDNNKLSNECFHPQSVIRTNNTVSYPGPESTISETANGLNRPLESTQKKQLPKSELIVSKSPTREQQQQQQPLPQHNSQQKHSDLHNLLDEPELGASTLSHLHHLDPPPVHARSHTLQGQQAHTHQQLSHEQLGHAPPRRISGNMASPHNLQQTQQREQKTQLPHSQFDQLKRHQFGTISPANKFGLNQIQQQQRFPPVTSICFSDSLLQDEDRSFFPEMEDMFCSTEYKSNCAGDSGAGQAVQECLSKRHGQSQEDIEALKVGHAGEGYDVGNPHTDQGYGQYCHNLPGTGNGNLHLDLDSLKTHELPSTVNTDQLGLIQSQTPSMALGLEAQVDGSVNKMMGAMGGSSSNTGLTSPIFCSSRPKKLLKTSSFHLLKQRREPLPQTKKNYPQEYEFEDDEDKADVPADIRLNSRRLPDLLPDLVSSCRRATGATGLSPMMSDVDFCHPSSYTPLGHHSQILPLDAPKKRGRKPTKPKREGPPRPRGRPRIRPLPEPPHCRGLMSSAAGETRRGRGRGRGRESSLKTDSLSSSEPVLSEGSVGSAPSLGISPGPSSTMDADDKDFDFKPAFMASFLDFLKTGKKESDLAPGHDGGEQEALDSCSSLKGGIRPLSSPPPSLLPPTPQPPLETFTEDGKGEGADLALSDCSSPCKPLDEELKRNLETLPSFSSDEEDSVSKNQDLQESISSAISALYDTPHSLAAVMASAMIKTQPIPSPPTPQEPSLSPPLPAMLPVGPAPSLYHQASTAGTSPPPSTSPPAIPSSPLSSLPQSIPPPSTTPPPSSSDHDQDHEAGEPSPSSPSASSPSASSSEPPSPPTPDEPPASQRLTSLHLAKKQADAAIAGESDEEDSESGGEGIFRERDEFVVRTEDIGTLKMALQTGREPPPIWRVQKALLQKFSPEIKDGQRQFCATSNYLGYFGDAKMCYQRLYVKFLENVNKKDYVRVCSRKPWHRAERREYEQEQTEKEQMERRNREQREKEKQEQEWRERLRQEREQQEKRLKEREKGERKEIPKEERDRRERQSEQKEWERRDVERDKRQVNHGSIDILRAKEENRGGEENKTSKDRAEPPPKKRKKWLKEVPSSSSESDSSRPSEDEGQGSVNSRAMREMFRSYVEMLVSTALDPDMIQALEDTDDELYLPPMRKIDSLLSEQKKRLLRRVNMSAQHQEALHLYPKMSADPLEPGAVRVHLDGEGYSRKTLNRIKKSVPKQQDMKLSIETCRIYSLYHSLHHYKYHTFLHCKKETGNIEQAAEDPGQEEVVQQCMANQAWLESLFSSFIELLTLSAKA</sequence>
<feature type="region of interest" description="Disordered" evidence="1">
    <location>
        <begin position="580"/>
        <end position="605"/>
    </location>
</feature>
<reference evidence="3" key="1">
    <citation type="submission" date="2025-08" db="UniProtKB">
        <authorList>
            <consortium name="Ensembl"/>
        </authorList>
    </citation>
    <scope>IDENTIFICATION</scope>
</reference>
<feature type="compositionally biased region" description="Polar residues" evidence="1">
    <location>
        <begin position="449"/>
        <end position="471"/>
    </location>
</feature>
<feature type="compositionally biased region" description="Pro residues" evidence="1">
    <location>
        <begin position="1311"/>
        <end position="1325"/>
    </location>
</feature>
<dbReference type="CDD" id="cd22265">
    <property type="entry name" value="UDM1_RNF168"/>
    <property type="match status" value="1"/>
</dbReference>
<evidence type="ECO:0000256" key="1">
    <source>
        <dbReference type="SAM" id="MobiDB-lite"/>
    </source>
</evidence>
<dbReference type="PANTHER" id="PTHR14709">
    <property type="entry name" value="GLUTAMINE AND SERINE-RICH PROTEIN 1-RELATED"/>
    <property type="match status" value="1"/>
</dbReference>
<feature type="region of interest" description="Disordered" evidence="1">
    <location>
        <begin position="1655"/>
        <end position="1805"/>
    </location>
</feature>
<feature type="region of interest" description="Disordered" evidence="1">
    <location>
        <begin position="1076"/>
        <end position="1099"/>
    </location>
</feature>
<dbReference type="InterPro" id="IPR052466">
    <property type="entry name" value="DNA_MethProtect_Complex"/>
</dbReference>
<feature type="compositionally biased region" description="Pro residues" evidence="1">
    <location>
        <begin position="1412"/>
        <end position="1429"/>
    </location>
</feature>
<feature type="compositionally biased region" description="Basic and acidic residues" evidence="1">
    <location>
        <begin position="1483"/>
        <end position="1492"/>
    </location>
</feature>
<feature type="region of interest" description="Disordered" evidence="1">
    <location>
        <begin position="30"/>
        <end position="124"/>
    </location>
</feature>
<feature type="compositionally biased region" description="Basic and acidic residues" evidence="1">
    <location>
        <begin position="1748"/>
        <end position="1771"/>
    </location>
</feature>
<feature type="compositionally biased region" description="Basic and acidic residues" evidence="1">
    <location>
        <begin position="1351"/>
        <end position="1360"/>
    </location>
</feature>
<feature type="compositionally biased region" description="Polar residues" evidence="1">
    <location>
        <begin position="812"/>
        <end position="827"/>
    </location>
</feature>
<feature type="compositionally biased region" description="Pro residues" evidence="1">
    <location>
        <begin position="1449"/>
        <end position="1460"/>
    </location>
</feature>
<dbReference type="STRING" id="8078.ENSFHEP00000032601"/>
<feature type="compositionally biased region" description="Polar residues" evidence="1">
    <location>
        <begin position="716"/>
        <end position="746"/>
    </location>
</feature>
<feature type="compositionally biased region" description="Low complexity" evidence="1">
    <location>
        <begin position="763"/>
        <end position="777"/>
    </location>
</feature>
<dbReference type="Ensembl" id="ENSFHET00000026120.1">
    <property type="protein sequence ID" value="ENSFHEP00000032601.1"/>
    <property type="gene ID" value="ENSFHEG00000019222.1"/>
</dbReference>
<feature type="region of interest" description="Disordered" evidence="1">
    <location>
        <begin position="1281"/>
        <end position="1380"/>
    </location>
</feature>
<dbReference type="InterPro" id="IPR025451">
    <property type="entry name" value="DUF4211"/>
</dbReference>
<feature type="region of interest" description="Disordered" evidence="1">
    <location>
        <begin position="312"/>
        <end position="423"/>
    </location>
</feature>
<name>A0A3Q2QX27_FUNHE</name>
<dbReference type="GeneTree" id="ENSGT00440000037417"/>
<feature type="compositionally biased region" description="Polar residues" evidence="1">
    <location>
        <begin position="209"/>
        <end position="231"/>
    </location>
</feature>
<feature type="region of interest" description="Disordered" evidence="1">
    <location>
        <begin position="142"/>
        <end position="179"/>
    </location>
</feature>
<accession>A0A3Q2QX27</accession>
<feature type="compositionally biased region" description="Low complexity" evidence="1">
    <location>
        <begin position="1493"/>
        <end position="1510"/>
    </location>
</feature>
<feature type="compositionally biased region" description="Polar residues" evidence="1">
    <location>
        <begin position="99"/>
        <end position="121"/>
    </location>
</feature>
<keyword evidence="4" id="KW-1185">Reference proteome</keyword>
<proteinExistence type="predicted"/>
<feature type="region of interest" description="Disordered" evidence="1">
    <location>
        <begin position="449"/>
        <end position="497"/>
    </location>
</feature>
<feature type="compositionally biased region" description="Pro residues" evidence="1">
    <location>
        <begin position="1470"/>
        <end position="1481"/>
    </location>
</feature>
<protein>
    <submittedName>
        <fullName evidence="3">Proline rich 12</fullName>
    </submittedName>
</protein>
<evidence type="ECO:0000259" key="2">
    <source>
        <dbReference type="Pfam" id="PF13926"/>
    </source>
</evidence>
<evidence type="ECO:0000313" key="3">
    <source>
        <dbReference type="Ensembl" id="ENSFHEP00000032601.1"/>
    </source>
</evidence>
<feature type="compositionally biased region" description="Polar residues" evidence="1">
    <location>
        <begin position="161"/>
        <end position="179"/>
    </location>
</feature>
<feature type="compositionally biased region" description="Basic and acidic residues" evidence="1">
    <location>
        <begin position="1655"/>
        <end position="1739"/>
    </location>
</feature>
<feature type="compositionally biased region" description="Low complexity" evidence="1">
    <location>
        <begin position="356"/>
        <end position="420"/>
    </location>
</feature>
<feature type="compositionally biased region" description="Pro residues" evidence="1">
    <location>
        <begin position="1511"/>
        <end position="1520"/>
    </location>
</feature>
<evidence type="ECO:0000313" key="4">
    <source>
        <dbReference type="Proteomes" id="UP000265000"/>
    </source>
</evidence>
<dbReference type="PANTHER" id="PTHR14709:SF1">
    <property type="entry name" value="PROLINE-RICH PROTEIN 12"/>
    <property type="match status" value="1"/>
</dbReference>
<organism evidence="3 4">
    <name type="scientific">Fundulus heteroclitus</name>
    <name type="common">Killifish</name>
    <name type="synonym">Mummichog</name>
    <dbReference type="NCBI Taxonomy" id="8078"/>
    <lineage>
        <taxon>Eukaryota</taxon>
        <taxon>Metazoa</taxon>
        <taxon>Chordata</taxon>
        <taxon>Craniata</taxon>
        <taxon>Vertebrata</taxon>
        <taxon>Euteleostomi</taxon>
        <taxon>Actinopterygii</taxon>
        <taxon>Neopterygii</taxon>
        <taxon>Teleostei</taxon>
        <taxon>Neoteleostei</taxon>
        <taxon>Acanthomorphata</taxon>
        <taxon>Ovalentaria</taxon>
        <taxon>Atherinomorphae</taxon>
        <taxon>Cyprinodontiformes</taxon>
        <taxon>Fundulidae</taxon>
        <taxon>Fundulus</taxon>
    </lineage>
</organism>
<feature type="region of interest" description="Disordered" evidence="1">
    <location>
        <begin position="209"/>
        <end position="235"/>
    </location>
</feature>
<feature type="compositionally biased region" description="Polar residues" evidence="1">
    <location>
        <begin position="345"/>
        <end position="355"/>
    </location>
</feature>
<reference evidence="3" key="2">
    <citation type="submission" date="2025-09" db="UniProtKB">
        <authorList>
            <consortium name="Ensembl"/>
        </authorList>
    </citation>
    <scope>IDENTIFICATION</scope>
</reference>
<feature type="domain" description="DUF4211" evidence="2">
    <location>
        <begin position="1803"/>
        <end position="1884"/>
    </location>
</feature>
<feature type="region of interest" description="Disordered" evidence="1">
    <location>
        <begin position="1151"/>
        <end position="1261"/>
    </location>
</feature>
<dbReference type="Proteomes" id="UP000265000">
    <property type="component" value="Unplaced"/>
</dbReference>
<feature type="compositionally biased region" description="Polar residues" evidence="1">
    <location>
        <begin position="312"/>
        <end position="322"/>
    </location>
</feature>
<feature type="region of interest" description="Disordered" evidence="1">
    <location>
        <begin position="796"/>
        <end position="864"/>
    </location>
</feature>
<dbReference type="Pfam" id="PF13926">
    <property type="entry name" value="DUF4211"/>
    <property type="match status" value="1"/>
</dbReference>